<evidence type="ECO:0000313" key="4">
    <source>
        <dbReference type="EMBL" id="CEL70679.1"/>
    </source>
</evidence>
<dbReference type="OMA" id="TECKQAN"/>
<feature type="region of interest" description="Disordered" evidence="2">
    <location>
        <begin position="294"/>
        <end position="450"/>
    </location>
</feature>
<dbReference type="AlphaFoldDB" id="F0VQD9"/>
<accession>F0VQD9</accession>
<dbReference type="VEuPathDB" id="ToxoDB:NCLIV_063620"/>
<evidence type="ECO:0000256" key="2">
    <source>
        <dbReference type="SAM" id="MobiDB-lite"/>
    </source>
</evidence>
<feature type="region of interest" description="Disordered" evidence="2">
    <location>
        <begin position="242"/>
        <end position="262"/>
    </location>
</feature>
<gene>
    <name evidence="4" type="ORF">BN1204_063620</name>
    <name evidence="3" type="ORF">NCLIV_063620</name>
</gene>
<feature type="compositionally biased region" description="Low complexity" evidence="2">
    <location>
        <begin position="297"/>
        <end position="307"/>
    </location>
</feature>
<feature type="compositionally biased region" description="Polar residues" evidence="2">
    <location>
        <begin position="425"/>
        <end position="438"/>
    </location>
</feature>
<reference evidence="5" key="3">
    <citation type="journal article" date="2012" name="PLoS Pathog.">
        <title>Comparative genomics of the apicomplexan parasites Toxoplasma gondii and Neospora caninum: Coccidia differing in host range and transmission strategy.</title>
        <authorList>
            <person name="Reid A.J."/>
            <person name="Vermont S.J."/>
            <person name="Cotton J.A."/>
            <person name="Harris D."/>
            <person name="Hill-Cawthorne G.A."/>
            <person name="Konen-Waisman S."/>
            <person name="Latham S.M."/>
            <person name="Mourier T."/>
            <person name="Norton R."/>
            <person name="Quail M.A."/>
            <person name="Sanders M."/>
            <person name="Shanmugam D."/>
            <person name="Sohal A."/>
            <person name="Wasmuth J.D."/>
            <person name="Brunk B."/>
            <person name="Grigg M.E."/>
            <person name="Howard J.C."/>
            <person name="Parkinson J."/>
            <person name="Roos D.S."/>
            <person name="Trees A.J."/>
            <person name="Berriman M."/>
            <person name="Pain A."/>
            <person name="Wastling J.M."/>
        </authorList>
    </citation>
    <scope>NUCLEOTIDE SEQUENCE [LARGE SCALE GENOMIC DNA]</scope>
    <source>
        <strain evidence="5">Liverpool</strain>
    </source>
</reference>
<evidence type="ECO:0000313" key="5">
    <source>
        <dbReference type="Proteomes" id="UP000007494"/>
    </source>
</evidence>
<keyword evidence="5" id="KW-1185">Reference proteome</keyword>
<dbReference type="eggNOG" id="ENOG502QZ5N">
    <property type="taxonomic scope" value="Eukaryota"/>
</dbReference>
<dbReference type="Proteomes" id="UP000007494">
    <property type="component" value="Chromosome XII"/>
</dbReference>
<organism evidence="3 5">
    <name type="scientific">Neospora caninum (strain Liverpool)</name>
    <dbReference type="NCBI Taxonomy" id="572307"/>
    <lineage>
        <taxon>Eukaryota</taxon>
        <taxon>Sar</taxon>
        <taxon>Alveolata</taxon>
        <taxon>Apicomplexa</taxon>
        <taxon>Conoidasida</taxon>
        <taxon>Coccidia</taxon>
        <taxon>Eucoccidiorida</taxon>
        <taxon>Eimeriorina</taxon>
        <taxon>Sarcocystidae</taxon>
        <taxon>Neospora</taxon>
    </lineage>
</organism>
<feature type="compositionally biased region" description="Basic and acidic residues" evidence="2">
    <location>
        <begin position="329"/>
        <end position="348"/>
    </location>
</feature>
<proteinExistence type="predicted"/>
<name>F0VQD9_NEOCL</name>
<dbReference type="InParanoid" id="F0VQD9"/>
<reference evidence="3" key="2">
    <citation type="submission" date="2011-03" db="EMBL/GenBank/DDBJ databases">
        <title>Comparative genomics and transcriptomics of Neospora caninum and Toxoplasma gondii.</title>
        <authorList>
            <person name="Reid A.J."/>
            <person name="Sohal A."/>
            <person name="Harris D."/>
            <person name="Quail M."/>
            <person name="Sanders M."/>
            <person name="Berriman M."/>
            <person name="Wastling J.M."/>
            <person name="Pain A."/>
        </authorList>
    </citation>
    <scope>NUCLEOTIDE SEQUENCE</scope>
    <source>
        <strain evidence="3">Liverpool</strain>
    </source>
</reference>
<dbReference type="EMBL" id="LN714487">
    <property type="protein sequence ID" value="CEL70679.1"/>
    <property type="molecule type" value="Genomic_DNA"/>
</dbReference>
<dbReference type="OrthoDB" id="331891at2759"/>
<reference evidence="3" key="1">
    <citation type="submission" date="2011-02" db="EMBL/GenBank/DDBJ databases">
        <authorList>
            <person name="Aslett M."/>
        </authorList>
    </citation>
    <scope>NUCLEOTIDE SEQUENCE</scope>
    <source>
        <strain evidence="3">Liverpool</strain>
    </source>
</reference>
<reference evidence="4" key="4">
    <citation type="journal article" date="2015" name="PLoS ONE">
        <title>Comprehensive Evaluation of Toxoplasma gondii VEG and Neospora caninum LIV Genomes with Tachyzoite Stage Transcriptome and Proteome Defines Novel Transcript Features.</title>
        <authorList>
            <person name="Ramaprasad A."/>
            <person name="Mourier T."/>
            <person name="Naeem R."/>
            <person name="Malas T.B."/>
            <person name="Moussa E."/>
            <person name="Panigrahi A."/>
            <person name="Vermont S.J."/>
            <person name="Otto T.D."/>
            <person name="Wastling J."/>
            <person name="Pain A."/>
        </authorList>
    </citation>
    <scope>NUCLEOTIDE SEQUENCE</scope>
    <source>
        <strain evidence="4">Liverpool</strain>
    </source>
</reference>
<feature type="compositionally biased region" description="Low complexity" evidence="2">
    <location>
        <begin position="382"/>
        <end position="406"/>
    </location>
</feature>
<evidence type="ECO:0000256" key="1">
    <source>
        <dbReference type="SAM" id="Coils"/>
    </source>
</evidence>
<dbReference type="EMBL" id="FR823393">
    <property type="protein sequence ID" value="CBZ55936.1"/>
    <property type="molecule type" value="Genomic_DNA"/>
</dbReference>
<dbReference type="GeneID" id="13445159"/>
<sequence>MDLSGRVPAGLTRNDVARGRATQLVRPATGTSVNSLRRMPDDALKVSAQKAKQMQKANIRVEEETRAKDPTAATIQALVLEMREAMQQLTCRNRRLEEELRRYRASFKSAMEQQERFARNFHDCQAELHKERQRSEFQEREFRTLCAQLTTTIQGFAADHEEIANVCSPPYCMGGKGLRELHGLAQILRVKLALGVYAHLRADKAGAETRNQEQERLSSCILAHNTAHATNETMPVMTVGQVRPASGDQSGRLSPTEPLRHPCSPSPAVCGAIRGGGVALGKRVSINLDTQDVCPPSRLSSHSSRSSFNAPQPGDEHEAGSGFTAVSARIHEPGSRESTESARAEQDFARTQNGGGIEGDKTRPHIAEPPCENVECGNDCLSDSSSVSERTSDSEFLSSSSGSSPRLSHRAPPPPKSLRPKFVPSLSTAAAGTGSWMSGNREPSEYPQGM</sequence>
<evidence type="ECO:0000313" key="3">
    <source>
        <dbReference type="EMBL" id="CBZ55936.1"/>
    </source>
</evidence>
<protein>
    <submittedName>
        <fullName evidence="3">Uncharacterized protein</fullName>
    </submittedName>
</protein>
<keyword evidence="1" id="KW-0175">Coiled coil</keyword>
<feature type="coiled-coil region" evidence="1">
    <location>
        <begin position="79"/>
        <end position="113"/>
    </location>
</feature>
<dbReference type="RefSeq" id="XP_003885962.1">
    <property type="nucleotide sequence ID" value="XM_003885913.1"/>
</dbReference>